<evidence type="ECO:0000313" key="2">
    <source>
        <dbReference type="Proteomes" id="UP001596504"/>
    </source>
</evidence>
<keyword evidence="2" id="KW-1185">Reference proteome</keyword>
<sequence>MQESEQALPRLEDALAKAEFVPANPQGAETKPALLVGSVLVLVGFEHDDEGKLHMAVSIDIDESPDSPVDDLLVTAEGTVPLIVECNGKPLVKLP</sequence>
<accession>A0ABW2LUR4</accession>
<comment type="caution">
    <text evidence="1">The sequence shown here is derived from an EMBL/GenBank/DDBJ whole genome shotgun (WGS) entry which is preliminary data.</text>
</comment>
<gene>
    <name evidence="1" type="ORF">ACFQRI_26840</name>
</gene>
<evidence type="ECO:0000313" key="1">
    <source>
        <dbReference type="EMBL" id="MFC7345045.1"/>
    </source>
</evidence>
<proteinExistence type="predicted"/>
<dbReference type="Proteomes" id="UP001596504">
    <property type="component" value="Unassembled WGS sequence"/>
</dbReference>
<name>A0ABW2LUR4_9PSEU</name>
<dbReference type="RefSeq" id="WP_380673415.1">
    <property type="nucleotide sequence ID" value="NZ_JBHTCJ010000026.1"/>
</dbReference>
<protein>
    <submittedName>
        <fullName evidence="1">Uncharacterized protein</fullName>
    </submittedName>
</protein>
<dbReference type="EMBL" id="JBHTCJ010000026">
    <property type="protein sequence ID" value="MFC7345045.1"/>
    <property type="molecule type" value="Genomic_DNA"/>
</dbReference>
<organism evidence="1 2">
    <name type="scientific">Saccharopolyspora griseoalba</name>
    <dbReference type="NCBI Taxonomy" id="1431848"/>
    <lineage>
        <taxon>Bacteria</taxon>
        <taxon>Bacillati</taxon>
        <taxon>Actinomycetota</taxon>
        <taxon>Actinomycetes</taxon>
        <taxon>Pseudonocardiales</taxon>
        <taxon>Pseudonocardiaceae</taxon>
        <taxon>Saccharopolyspora</taxon>
    </lineage>
</organism>
<reference evidence="2" key="1">
    <citation type="journal article" date="2019" name="Int. J. Syst. Evol. Microbiol.">
        <title>The Global Catalogue of Microorganisms (GCM) 10K type strain sequencing project: providing services to taxonomists for standard genome sequencing and annotation.</title>
        <authorList>
            <consortium name="The Broad Institute Genomics Platform"/>
            <consortium name="The Broad Institute Genome Sequencing Center for Infectious Disease"/>
            <person name="Wu L."/>
            <person name="Ma J."/>
        </authorList>
    </citation>
    <scope>NUCLEOTIDE SEQUENCE [LARGE SCALE GENOMIC DNA]</scope>
    <source>
        <strain evidence="2">WLHS5</strain>
    </source>
</reference>